<feature type="region of interest" description="Disordered" evidence="1">
    <location>
        <begin position="222"/>
        <end position="244"/>
    </location>
</feature>
<dbReference type="PANTHER" id="PTHR32063:SF0">
    <property type="entry name" value="SWARMING MOTILITY PROTEIN SWRC"/>
    <property type="match status" value="1"/>
</dbReference>
<dbReference type="GO" id="GO:0042910">
    <property type="term" value="F:xenobiotic transmembrane transporter activity"/>
    <property type="evidence" value="ECO:0007669"/>
    <property type="project" value="TreeGrafter"/>
</dbReference>
<sequence length="244" mass="26958">MKKRFRSGGLAAWSIQHPVGISMLALTIVVIGFFSLGKLGVNLLPHIIYPEIRITVNDPGVPSRIMEDQVTRQIEEQLAITEGAISVQSTSSEGSSRIALSFPYGTDIDIALRDASTRLDRAKRFLPNSVEPPVIYKRDPSQIPVLELAVSSSKLTPVKLREWVDYNFSRWFINLPGVAAAEVGGGNVREIQIIINQERLAHVGITLSELKNIIRDNNVESPSGRLNTGSQELSTRTLSRFKTL</sequence>
<dbReference type="PANTHER" id="PTHR32063">
    <property type="match status" value="1"/>
</dbReference>
<name>A0A3B0ZUY4_9ZZZZ</name>
<dbReference type="SUPFAM" id="SSF82693">
    <property type="entry name" value="Multidrug efflux transporter AcrB pore domain, PN1, PN2, PC1 and PC2 subdomains"/>
    <property type="match status" value="1"/>
</dbReference>
<dbReference type="PRINTS" id="PR00702">
    <property type="entry name" value="ACRIFLAVINRP"/>
</dbReference>
<proteinExistence type="predicted"/>
<gene>
    <name evidence="3" type="ORF">MNBD_GAMMA23-2380</name>
</gene>
<dbReference type="EMBL" id="UOFT01000007">
    <property type="protein sequence ID" value="VAW91222.1"/>
    <property type="molecule type" value="Genomic_DNA"/>
</dbReference>
<keyword evidence="2" id="KW-0472">Membrane</keyword>
<evidence type="ECO:0000256" key="2">
    <source>
        <dbReference type="SAM" id="Phobius"/>
    </source>
</evidence>
<dbReference type="InterPro" id="IPR027463">
    <property type="entry name" value="AcrB_DN_DC_subdom"/>
</dbReference>
<reference evidence="3" key="1">
    <citation type="submission" date="2018-06" db="EMBL/GenBank/DDBJ databases">
        <authorList>
            <person name="Zhirakovskaya E."/>
        </authorList>
    </citation>
    <scope>NUCLEOTIDE SEQUENCE</scope>
</reference>
<feature type="non-terminal residue" evidence="3">
    <location>
        <position position="244"/>
    </location>
</feature>
<dbReference type="InterPro" id="IPR001036">
    <property type="entry name" value="Acrflvin-R"/>
</dbReference>
<dbReference type="SUPFAM" id="SSF82714">
    <property type="entry name" value="Multidrug efflux transporter AcrB TolC docking domain, DN and DC subdomains"/>
    <property type="match status" value="1"/>
</dbReference>
<keyword evidence="2" id="KW-1133">Transmembrane helix</keyword>
<dbReference type="Gene3D" id="3.30.70.1430">
    <property type="entry name" value="Multidrug efflux transporter AcrB pore domain"/>
    <property type="match status" value="1"/>
</dbReference>
<protein>
    <submittedName>
        <fullName evidence="3">Cobalt-zinc-cadmium resistance protein CzcA Cation efflux system protein CusA</fullName>
    </submittedName>
</protein>
<dbReference type="Gene3D" id="1.20.1640.10">
    <property type="entry name" value="Multidrug efflux transporter AcrB transmembrane domain"/>
    <property type="match status" value="1"/>
</dbReference>
<evidence type="ECO:0000256" key="1">
    <source>
        <dbReference type="SAM" id="MobiDB-lite"/>
    </source>
</evidence>
<dbReference type="Gene3D" id="3.30.2090.10">
    <property type="entry name" value="Multidrug efflux transporter AcrB TolC docking domain, DN and DC subdomains"/>
    <property type="match status" value="1"/>
</dbReference>
<dbReference type="Pfam" id="PF00873">
    <property type="entry name" value="ACR_tran"/>
    <property type="match status" value="1"/>
</dbReference>
<evidence type="ECO:0000313" key="3">
    <source>
        <dbReference type="EMBL" id="VAW91222.1"/>
    </source>
</evidence>
<dbReference type="AlphaFoldDB" id="A0A3B0ZUY4"/>
<dbReference type="Gene3D" id="3.30.70.1320">
    <property type="entry name" value="Multidrug efflux transporter AcrB pore domain like"/>
    <property type="match status" value="1"/>
</dbReference>
<feature type="transmembrane region" description="Helical" evidence="2">
    <location>
        <begin position="21"/>
        <end position="41"/>
    </location>
</feature>
<accession>A0A3B0ZUY4</accession>
<organism evidence="3">
    <name type="scientific">hydrothermal vent metagenome</name>
    <dbReference type="NCBI Taxonomy" id="652676"/>
    <lineage>
        <taxon>unclassified sequences</taxon>
        <taxon>metagenomes</taxon>
        <taxon>ecological metagenomes</taxon>
    </lineage>
</organism>
<keyword evidence="2" id="KW-0812">Transmembrane</keyword>
<dbReference type="GO" id="GO:0005886">
    <property type="term" value="C:plasma membrane"/>
    <property type="evidence" value="ECO:0007669"/>
    <property type="project" value="TreeGrafter"/>
</dbReference>